<reference evidence="1" key="2">
    <citation type="submission" date="2022-01" db="EMBL/GenBank/DDBJ databases">
        <authorList>
            <person name="Yamashiro T."/>
            <person name="Shiraishi A."/>
            <person name="Satake H."/>
            <person name="Nakayama K."/>
        </authorList>
    </citation>
    <scope>NUCLEOTIDE SEQUENCE</scope>
</reference>
<organism evidence="1 2">
    <name type="scientific">Tanacetum coccineum</name>
    <dbReference type="NCBI Taxonomy" id="301880"/>
    <lineage>
        <taxon>Eukaryota</taxon>
        <taxon>Viridiplantae</taxon>
        <taxon>Streptophyta</taxon>
        <taxon>Embryophyta</taxon>
        <taxon>Tracheophyta</taxon>
        <taxon>Spermatophyta</taxon>
        <taxon>Magnoliopsida</taxon>
        <taxon>eudicotyledons</taxon>
        <taxon>Gunneridae</taxon>
        <taxon>Pentapetalae</taxon>
        <taxon>asterids</taxon>
        <taxon>campanulids</taxon>
        <taxon>Asterales</taxon>
        <taxon>Asteraceae</taxon>
        <taxon>Asteroideae</taxon>
        <taxon>Anthemideae</taxon>
        <taxon>Anthemidinae</taxon>
        <taxon>Tanacetum</taxon>
    </lineage>
</organism>
<name>A0ABQ4X8M6_9ASTR</name>
<proteinExistence type="predicted"/>
<sequence>MVYPTSWIRRIGLLSQAIVLSSSKSIDTAYASRMIRCIDVRISRLIGSEFFGEVKSVFYLLPGKDLDSGLSVVFELNETDGSDSDLEYDLFDYFSEDDNDTAFVDHLSDGEEEVSVRREFERIKQIKFSKPVSPGPGLIPEDAMLVE</sequence>
<evidence type="ECO:0000313" key="1">
    <source>
        <dbReference type="EMBL" id="GJS61601.1"/>
    </source>
</evidence>
<keyword evidence="2" id="KW-1185">Reference proteome</keyword>
<protein>
    <submittedName>
        <fullName evidence="1">Uncharacterized protein</fullName>
    </submittedName>
</protein>
<gene>
    <name evidence="1" type="ORF">Tco_0656385</name>
</gene>
<comment type="caution">
    <text evidence="1">The sequence shown here is derived from an EMBL/GenBank/DDBJ whole genome shotgun (WGS) entry which is preliminary data.</text>
</comment>
<reference evidence="1" key="1">
    <citation type="journal article" date="2022" name="Int. J. Mol. Sci.">
        <title>Draft Genome of Tanacetum Coccineum: Genomic Comparison of Closely Related Tanacetum-Family Plants.</title>
        <authorList>
            <person name="Yamashiro T."/>
            <person name="Shiraishi A."/>
            <person name="Nakayama K."/>
            <person name="Satake H."/>
        </authorList>
    </citation>
    <scope>NUCLEOTIDE SEQUENCE</scope>
</reference>
<accession>A0ABQ4X8M6</accession>
<evidence type="ECO:0000313" key="2">
    <source>
        <dbReference type="Proteomes" id="UP001151760"/>
    </source>
</evidence>
<dbReference type="Proteomes" id="UP001151760">
    <property type="component" value="Unassembled WGS sequence"/>
</dbReference>
<dbReference type="EMBL" id="BQNB010009302">
    <property type="protein sequence ID" value="GJS61601.1"/>
    <property type="molecule type" value="Genomic_DNA"/>
</dbReference>